<reference evidence="5 6" key="1">
    <citation type="submission" date="2024-09" db="EMBL/GenBank/DDBJ databases">
        <authorList>
            <person name="Sun Q."/>
            <person name="Mori K."/>
        </authorList>
    </citation>
    <scope>NUCLEOTIDE SEQUENCE [LARGE SCALE GENOMIC DNA]</scope>
    <source>
        <strain evidence="5 6">JCM 3307</strain>
    </source>
</reference>
<dbReference type="InterPro" id="IPR050743">
    <property type="entry name" value="2-oxoacid_DH_E2_comp"/>
</dbReference>
<feature type="domain" description="2-oxoacid dehydrogenase acyltransferase catalytic" evidence="4">
    <location>
        <begin position="163"/>
        <end position="241"/>
    </location>
</feature>
<dbReference type="Pfam" id="PF00198">
    <property type="entry name" value="2-oxoacid_dh"/>
    <property type="match status" value="1"/>
</dbReference>
<dbReference type="PANTHER" id="PTHR43178">
    <property type="entry name" value="DIHYDROLIPOAMIDE ACETYLTRANSFERASE COMPONENT OF PYRUVATE DEHYDROGENASE COMPLEX"/>
    <property type="match status" value="1"/>
</dbReference>
<dbReference type="InterPro" id="IPR001078">
    <property type="entry name" value="2-oxoacid_DH_actylTfrase"/>
</dbReference>
<keyword evidence="3" id="KW-0012">Acyltransferase</keyword>
<evidence type="ECO:0000313" key="6">
    <source>
        <dbReference type="Proteomes" id="UP001589608"/>
    </source>
</evidence>
<gene>
    <name evidence="5" type="ORF">ACFFTR_00135</name>
</gene>
<organism evidence="5 6">
    <name type="scientific">Dactylosporangium vinaceum</name>
    <dbReference type="NCBI Taxonomy" id="53362"/>
    <lineage>
        <taxon>Bacteria</taxon>
        <taxon>Bacillati</taxon>
        <taxon>Actinomycetota</taxon>
        <taxon>Actinomycetes</taxon>
        <taxon>Micromonosporales</taxon>
        <taxon>Micromonosporaceae</taxon>
        <taxon>Dactylosporangium</taxon>
    </lineage>
</organism>
<comment type="cofactor">
    <cofactor evidence="1">
        <name>(R)-lipoate</name>
        <dbReference type="ChEBI" id="CHEBI:83088"/>
    </cofactor>
</comment>
<dbReference type="EMBL" id="JBHMCA010000003">
    <property type="protein sequence ID" value="MFB9441489.1"/>
    <property type="molecule type" value="Genomic_DNA"/>
</dbReference>
<accession>A0ABV5LY06</accession>
<evidence type="ECO:0000313" key="5">
    <source>
        <dbReference type="EMBL" id="MFB9441489.1"/>
    </source>
</evidence>
<sequence>MNAIAMPRQRRHTLFFLDEVRAVRPVFLDTEVDLSAVLADRAGSSASTLCYVLHVAARVLERHPEANSAVRGGRVARYRSVNGKVTLDKRVGGERVVVSTVLPELQTASLATIQSQLERFRAGDPGTMPEFAGMRALHRLPRPLGRLAFRLGVRDLARRPGTMGTFAVTSLAHRPVDGFYSVGGTTVTLGLGRTVERPVVRAGEVTVAPVMRLSLTFDHRVIDGAEAADVLAEIRAGLEHWGTA</sequence>
<evidence type="ECO:0000256" key="2">
    <source>
        <dbReference type="ARBA" id="ARBA00022679"/>
    </source>
</evidence>
<evidence type="ECO:0000259" key="4">
    <source>
        <dbReference type="Pfam" id="PF00198"/>
    </source>
</evidence>
<dbReference type="PANTHER" id="PTHR43178:SF5">
    <property type="entry name" value="LIPOAMIDE ACYLTRANSFERASE COMPONENT OF BRANCHED-CHAIN ALPHA-KETO ACID DEHYDROGENASE COMPLEX, MITOCHONDRIAL"/>
    <property type="match status" value="1"/>
</dbReference>
<keyword evidence="6" id="KW-1185">Reference proteome</keyword>
<dbReference type="SUPFAM" id="SSF52777">
    <property type="entry name" value="CoA-dependent acyltransferases"/>
    <property type="match status" value="1"/>
</dbReference>
<proteinExistence type="predicted"/>
<keyword evidence="2" id="KW-0808">Transferase</keyword>
<comment type="caution">
    <text evidence="5">The sequence shown here is derived from an EMBL/GenBank/DDBJ whole genome shotgun (WGS) entry which is preliminary data.</text>
</comment>
<name>A0ABV5LY06_9ACTN</name>
<evidence type="ECO:0000256" key="1">
    <source>
        <dbReference type="ARBA" id="ARBA00001938"/>
    </source>
</evidence>
<dbReference type="RefSeq" id="WP_246656054.1">
    <property type="nucleotide sequence ID" value="NZ_CP061913.1"/>
</dbReference>
<evidence type="ECO:0000256" key="3">
    <source>
        <dbReference type="ARBA" id="ARBA00023315"/>
    </source>
</evidence>
<protein>
    <submittedName>
        <fullName evidence="5">2-oxo acid dehydrogenase subunit E2</fullName>
    </submittedName>
</protein>
<dbReference type="InterPro" id="IPR023213">
    <property type="entry name" value="CAT-like_dom_sf"/>
</dbReference>
<dbReference type="Gene3D" id="3.30.559.10">
    <property type="entry name" value="Chloramphenicol acetyltransferase-like domain"/>
    <property type="match status" value="1"/>
</dbReference>
<dbReference type="Proteomes" id="UP001589608">
    <property type="component" value="Unassembled WGS sequence"/>
</dbReference>